<gene>
    <name evidence="6" type="ORF">DM860_009221</name>
</gene>
<dbReference type="GO" id="GO:0045144">
    <property type="term" value="P:meiotic sister chromatid segregation"/>
    <property type="evidence" value="ECO:0007669"/>
    <property type="project" value="InterPro"/>
</dbReference>
<feature type="compositionally biased region" description="Polar residues" evidence="4">
    <location>
        <begin position="252"/>
        <end position="271"/>
    </location>
</feature>
<dbReference type="AlphaFoldDB" id="A0A328DB63"/>
<feature type="region of interest" description="Disordered" evidence="4">
    <location>
        <begin position="184"/>
        <end position="238"/>
    </location>
</feature>
<dbReference type="InterPro" id="IPR011515">
    <property type="entry name" value="Shugoshin_C"/>
</dbReference>
<comment type="similarity">
    <text evidence="1">Belongs to the shugoshin family.</text>
</comment>
<feature type="coiled-coil region" evidence="3">
    <location>
        <begin position="61"/>
        <end position="134"/>
    </location>
</feature>
<keyword evidence="3" id="KW-0175">Coiled coil</keyword>
<feature type="compositionally biased region" description="Low complexity" evidence="4">
    <location>
        <begin position="205"/>
        <end position="215"/>
    </location>
</feature>
<sequence length="309" mass="35531">MDCLANSEKTDHAGGEHKIAGAAKTVFGNAIKRRAADISKLPQHIRPSKENLKVKDIPTEMKEIIEKLERENKALMNALLERVKLIDMTGNEIQRLRANLQRMQQQNHQLAQSNTQKLAELNSYRDKLRALEHELGCKNGLLIAMKLEAEVGQHNKQNPESDNLQNLIPEGQLIKMEDTVDNFKEDEDKEESLFENTKRRRQSKSSKQSKQGQSRANTERKRLSARRQSSRLKHEEIKAKEDLFQMDDSHLSVHQPSDCDPSQENIESTQIEAKELRRPSNVTRPSRQAAMKVNSYKEVPLNVKMRRSE</sequence>
<organism evidence="6 7">
    <name type="scientific">Cuscuta australis</name>
    <dbReference type="NCBI Taxonomy" id="267555"/>
    <lineage>
        <taxon>Eukaryota</taxon>
        <taxon>Viridiplantae</taxon>
        <taxon>Streptophyta</taxon>
        <taxon>Embryophyta</taxon>
        <taxon>Tracheophyta</taxon>
        <taxon>Spermatophyta</taxon>
        <taxon>Magnoliopsida</taxon>
        <taxon>eudicotyledons</taxon>
        <taxon>Gunneridae</taxon>
        <taxon>Pentapetalae</taxon>
        <taxon>asterids</taxon>
        <taxon>lamiids</taxon>
        <taxon>Solanales</taxon>
        <taxon>Convolvulaceae</taxon>
        <taxon>Cuscuteae</taxon>
        <taxon>Cuscuta</taxon>
        <taxon>Cuscuta subgen. Grammica</taxon>
        <taxon>Cuscuta sect. Cleistogrammica</taxon>
    </lineage>
</organism>
<dbReference type="Proteomes" id="UP000249390">
    <property type="component" value="Unassembled WGS sequence"/>
</dbReference>
<comment type="caution">
    <text evidence="6">The sequence shown here is derived from an EMBL/GenBank/DDBJ whole genome shotgun (WGS) entry which is preliminary data.</text>
</comment>
<evidence type="ECO:0000256" key="2">
    <source>
        <dbReference type="ARBA" id="ARBA00022829"/>
    </source>
</evidence>
<evidence type="ECO:0000256" key="4">
    <source>
        <dbReference type="SAM" id="MobiDB-lite"/>
    </source>
</evidence>
<evidence type="ECO:0000313" key="7">
    <source>
        <dbReference type="Proteomes" id="UP000249390"/>
    </source>
</evidence>
<name>A0A328DB63_9ASTE</name>
<keyword evidence="7" id="KW-1185">Reference proteome</keyword>
<dbReference type="Pfam" id="PF07557">
    <property type="entry name" value="Shugoshin_C"/>
    <property type="match status" value="1"/>
</dbReference>
<evidence type="ECO:0000256" key="3">
    <source>
        <dbReference type="SAM" id="Coils"/>
    </source>
</evidence>
<dbReference type="GO" id="GO:0034090">
    <property type="term" value="P:maintenance of meiotic sister chromatid cohesion"/>
    <property type="evidence" value="ECO:0007669"/>
    <property type="project" value="InterPro"/>
</dbReference>
<protein>
    <recommendedName>
        <fullName evidence="5">Shugoshin C-terminal domain-containing protein</fullName>
    </recommendedName>
</protein>
<keyword evidence="2" id="KW-0159">Chromosome partition</keyword>
<dbReference type="PANTHER" id="PTHR34373">
    <property type="entry name" value="SHUGOSHIN 2"/>
    <property type="match status" value="1"/>
</dbReference>
<evidence type="ECO:0000313" key="6">
    <source>
        <dbReference type="EMBL" id="RAL42714.1"/>
    </source>
</evidence>
<dbReference type="InterPro" id="IPR044693">
    <property type="entry name" value="SGO_plant"/>
</dbReference>
<proteinExistence type="inferred from homology"/>
<evidence type="ECO:0000256" key="1">
    <source>
        <dbReference type="ARBA" id="ARBA00010845"/>
    </source>
</evidence>
<dbReference type="PANTHER" id="PTHR34373:SF9">
    <property type="entry name" value="SHUGOSHIN 2"/>
    <property type="match status" value="1"/>
</dbReference>
<dbReference type="GO" id="GO:0005634">
    <property type="term" value="C:nucleus"/>
    <property type="evidence" value="ECO:0007669"/>
    <property type="project" value="InterPro"/>
</dbReference>
<feature type="domain" description="Shugoshin C-terminal" evidence="5">
    <location>
        <begin position="284"/>
        <end position="307"/>
    </location>
</feature>
<reference evidence="6 7" key="1">
    <citation type="submission" date="2018-06" db="EMBL/GenBank/DDBJ databases">
        <title>The Genome of Cuscuta australis (Dodder) Provides Insight into the Evolution of Plant Parasitism.</title>
        <authorList>
            <person name="Liu H."/>
        </authorList>
    </citation>
    <scope>NUCLEOTIDE SEQUENCE [LARGE SCALE GENOMIC DNA]</scope>
    <source>
        <strain evidence="7">cv. Yunnan</strain>
        <tissue evidence="6">Vines</tissue>
    </source>
</reference>
<evidence type="ECO:0000259" key="5">
    <source>
        <dbReference type="Pfam" id="PF07557"/>
    </source>
</evidence>
<dbReference type="EMBL" id="NQVE01000162">
    <property type="protein sequence ID" value="RAL42714.1"/>
    <property type="molecule type" value="Genomic_DNA"/>
</dbReference>
<dbReference type="GO" id="GO:0000775">
    <property type="term" value="C:chromosome, centromeric region"/>
    <property type="evidence" value="ECO:0007669"/>
    <property type="project" value="InterPro"/>
</dbReference>
<accession>A0A328DB63</accession>
<feature type="region of interest" description="Disordered" evidence="4">
    <location>
        <begin position="250"/>
        <end position="295"/>
    </location>
</feature>